<dbReference type="EMBL" id="CAJHNJ030000149">
    <property type="protein sequence ID" value="CAG9136597.1"/>
    <property type="molecule type" value="Genomic_DNA"/>
</dbReference>
<proteinExistence type="predicted"/>
<feature type="compositionally biased region" description="Basic and acidic residues" evidence="1">
    <location>
        <begin position="7"/>
        <end position="20"/>
    </location>
</feature>
<dbReference type="AlphaFoldDB" id="A0A8S4GA86"/>
<keyword evidence="3" id="KW-1185">Reference proteome</keyword>
<comment type="caution">
    <text evidence="2">The sequence shown here is derived from an EMBL/GenBank/DDBJ whole genome shotgun (WGS) entry which is preliminary data.</text>
</comment>
<evidence type="ECO:0000256" key="1">
    <source>
        <dbReference type="SAM" id="MobiDB-lite"/>
    </source>
</evidence>
<evidence type="ECO:0000313" key="3">
    <source>
        <dbReference type="Proteomes" id="UP000653454"/>
    </source>
</evidence>
<feature type="compositionally biased region" description="Basic and acidic residues" evidence="1">
    <location>
        <begin position="27"/>
        <end position="37"/>
    </location>
</feature>
<organism evidence="2 3">
    <name type="scientific">Plutella xylostella</name>
    <name type="common">Diamondback moth</name>
    <name type="synonym">Plutella maculipennis</name>
    <dbReference type="NCBI Taxonomy" id="51655"/>
    <lineage>
        <taxon>Eukaryota</taxon>
        <taxon>Metazoa</taxon>
        <taxon>Ecdysozoa</taxon>
        <taxon>Arthropoda</taxon>
        <taxon>Hexapoda</taxon>
        <taxon>Insecta</taxon>
        <taxon>Pterygota</taxon>
        <taxon>Neoptera</taxon>
        <taxon>Endopterygota</taxon>
        <taxon>Lepidoptera</taxon>
        <taxon>Glossata</taxon>
        <taxon>Ditrysia</taxon>
        <taxon>Yponomeutoidea</taxon>
        <taxon>Plutellidae</taxon>
        <taxon>Plutella</taxon>
    </lineage>
</organism>
<accession>A0A8S4GA86</accession>
<dbReference type="Proteomes" id="UP000653454">
    <property type="component" value="Unassembled WGS sequence"/>
</dbReference>
<feature type="region of interest" description="Disordered" evidence="1">
    <location>
        <begin position="1"/>
        <end position="37"/>
    </location>
</feature>
<reference evidence="2" key="1">
    <citation type="submission" date="2020-11" db="EMBL/GenBank/DDBJ databases">
        <authorList>
            <person name="Whiteford S."/>
        </authorList>
    </citation>
    <scope>NUCLEOTIDE SEQUENCE</scope>
</reference>
<sequence length="108" mass="12721">MHSKSTARTESRRKVERLQRQSEPVEEEKWRQPDTTELEKWRQQQQVAVAAAVLPPEFAVADGKDFIYFTDVAMPQIVQQQTVTIMQDMTVKKDDVKLYETQQDITYF</sequence>
<protein>
    <submittedName>
        <fullName evidence="2">(diamondback moth) hypothetical protein</fullName>
    </submittedName>
</protein>
<name>A0A8S4GA86_PLUXY</name>
<gene>
    <name evidence="2" type="ORF">PLXY2_LOCUS14843</name>
</gene>
<evidence type="ECO:0000313" key="2">
    <source>
        <dbReference type="EMBL" id="CAG9136597.1"/>
    </source>
</evidence>